<dbReference type="EMBL" id="JBEPSB010000005">
    <property type="protein sequence ID" value="MET4560417.1"/>
    <property type="molecule type" value="Genomic_DNA"/>
</dbReference>
<dbReference type="RefSeq" id="WP_354471460.1">
    <property type="nucleotide sequence ID" value="NZ_JBEPSB010000005.1"/>
</dbReference>
<accession>A0ABV2PHJ5</accession>
<reference evidence="2 3" key="1">
    <citation type="submission" date="2024-06" db="EMBL/GenBank/DDBJ databases">
        <title>Sorghum-associated microbial communities from plants grown in Nebraska, USA.</title>
        <authorList>
            <person name="Schachtman D."/>
        </authorList>
    </citation>
    <scope>NUCLEOTIDE SEQUENCE [LARGE SCALE GENOMIC DNA]</scope>
    <source>
        <strain evidence="2 3">736</strain>
    </source>
</reference>
<evidence type="ECO:0000256" key="1">
    <source>
        <dbReference type="SAM" id="MobiDB-lite"/>
    </source>
</evidence>
<feature type="compositionally biased region" description="Basic and acidic residues" evidence="1">
    <location>
        <begin position="22"/>
        <end position="37"/>
    </location>
</feature>
<keyword evidence="3" id="KW-1185">Reference proteome</keyword>
<feature type="region of interest" description="Disordered" evidence="1">
    <location>
        <begin position="20"/>
        <end position="55"/>
    </location>
</feature>
<comment type="caution">
    <text evidence="2">The sequence shown here is derived from an EMBL/GenBank/DDBJ whole genome shotgun (WGS) entry which is preliminary data.</text>
</comment>
<organism evidence="2 3">
    <name type="scientific">Lysinibacillus parviboronicapiens</name>
    <dbReference type="NCBI Taxonomy" id="436516"/>
    <lineage>
        <taxon>Bacteria</taxon>
        <taxon>Bacillati</taxon>
        <taxon>Bacillota</taxon>
        <taxon>Bacilli</taxon>
        <taxon>Bacillales</taxon>
        <taxon>Bacillaceae</taxon>
        <taxon>Lysinibacillus</taxon>
    </lineage>
</organism>
<gene>
    <name evidence="2" type="ORF">ABIA69_001561</name>
</gene>
<name>A0ABV2PHJ5_9BACI</name>
<sequence length="167" mass="18786">MEQLIIFAIIAIVSSLFGKSKNNKEQKQMPPFNKEEQPQPPVIIETDEPKPQRPTVKTQNFEDFAREFLGNRNAENPKVEVRETRVKRIEEKVMEQMPSYVAPPLIPTEPLSRTSDRPSLGRLAAGKTTGVHVATTNKDFLLPNSKKALMQAVVMAEVLGPPKAKRK</sequence>
<dbReference type="Proteomes" id="UP001549363">
    <property type="component" value="Unassembled WGS sequence"/>
</dbReference>
<evidence type="ECO:0000313" key="3">
    <source>
        <dbReference type="Proteomes" id="UP001549363"/>
    </source>
</evidence>
<proteinExistence type="predicted"/>
<evidence type="ECO:0000313" key="2">
    <source>
        <dbReference type="EMBL" id="MET4560417.1"/>
    </source>
</evidence>
<protein>
    <submittedName>
        <fullName evidence="2">Uncharacterized protein</fullName>
    </submittedName>
</protein>